<evidence type="ECO:0000313" key="9">
    <source>
        <dbReference type="Proteomes" id="UP000240934"/>
    </source>
</evidence>
<comment type="similarity">
    <text evidence="5">Belongs to the RNA ligase 2 family.</text>
</comment>
<dbReference type="Proteomes" id="UP000240934">
    <property type="component" value="Segment"/>
</dbReference>
<dbReference type="InterPro" id="IPR021122">
    <property type="entry name" value="RNA_ligase_dom_REL/Rnl2"/>
</dbReference>
<dbReference type="Gene3D" id="1.10.10.1810">
    <property type="entry name" value="RNA ligase"/>
    <property type="match status" value="1"/>
</dbReference>
<evidence type="ECO:0000256" key="2">
    <source>
        <dbReference type="ARBA" id="ARBA00022741"/>
    </source>
</evidence>
<feature type="binding site" evidence="5">
    <location>
        <position position="39"/>
    </location>
    <ligand>
        <name>AMP</name>
        <dbReference type="ChEBI" id="CHEBI:456215"/>
    </ligand>
</feature>
<gene>
    <name evidence="8" type="primary">rnlB-B</name>
    <name evidence="8" type="ORF">Ah1_00256</name>
</gene>
<reference evidence="8 9" key="1">
    <citation type="submission" date="2017-10" db="EMBL/GenBank/DDBJ databases">
        <title>Antibacterial composition for extension of chilled fish shelf life and decreasing of risk of food-borne infections, bacteriophage strains for its preparation.</title>
        <authorList>
            <person name="Zulkarneev E.R."/>
            <person name="Aleshkin A.V."/>
            <person name="Rubalsky O.V."/>
            <person name="Kiseleva I.A."/>
            <person name="Rubalskii E.O."/>
            <person name="Lebedev S.N."/>
        </authorList>
    </citation>
    <scope>NUCLEOTIDE SEQUENCE [LARGE SCALE GENOMIC DNA]</scope>
</reference>
<evidence type="ECO:0000259" key="6">
    <source>
        <dbReference type="Pfam" id="PF09414"/>
    </source>
</evidence>
<dbReference type="Gene3D" id="3.30.470.30">
    <property type="entry name" value="DNA ligase/mRNA capping enzyme"/>
    <property type="match status" value="1"/>
</dbReference>
<dbReference type="RefSeq" id="YP_010092985.1">
    <property type="nucleotide sequence ID" value="NC_055733.1"/>
</dbReference>
<keyword evidence="9" id="KW-1185">Reference proteome</keyword>
<dbReference type="Pfam" id="PF09414">
    <property type="entry name" value="RNA_ligase"/>
    <property type="match status" value="1"/>
</dbReference>
<evidence type="ECO:0000259" key="7">
    <source>
        <dbReference type="Pfam" id="PF18043"/>
    </source>
</evidence>
<feature type="binding site" evidence="5">
    <location>
        <position position="204"/>
    </location>
    <ligand>
        <name>Mg(2+)</name>
        <dbReference type="ChEBI" id="CHEBI:18420"/>
        <label>1</label>
    </ligand>
</feature>
<feature type="binding site" evidence="5">
    <location>
        <position position="225"/>
    </location>
    <ligand>
        <name>AMP</name>
        <dbReference type="ChEBI" id="CHEBI:456215"/>
    </ligand>
</feature>
<name>A0A2H4YFL8_9CAUD</name>
<dbReference type="HAMAP" id="MF_04150">
    <property type="entry name" value="RNALIG2_T4"/>
    <property type="match status" value="1"/>
</dbReference>
<dbReference type="InterPro" id="IPR040609">
    <property type="entry name" value="Rnl2_C"/>
</dbReference>
<keyword evidence="3 5" id="KW-0067">ATP-binding</keyword>
<comment type="domain">
    <text evidence="5">The adenylyltransferase domain in the N-terminus performs step 1 and step 3 reactions. The C-terminus domain is required for step 2 of the ligation pathway.</text>
</comment>
<keyword evidence="5" id="KW-0460">Magnesium</keyword>
<dbReference type="GO" id="GO:0003972">
    <property type="term" value="F:RNA ligase (ATP) activity"/>
    <property type="evidence" value="ECO:0007669"/>
    <property type="project" value="UniProtKB-UniRule"/>
</dbReference>
<feature type="domain" description="RNA ligase 2 C-terminal" evidence="7">
    <location>
        <begin position="246"/>
        <end position="309"/>
    </location>
</feature>
<comment type="function">
    <text evidence="5">Repairs 3'-OH/5'-PO4 nicks in duplex RNA or RNA:DNA hybrid in which the broken 3'-OH strand is RNA. The nick ligation reaction entails three nucleotidyl transfer steps. In the first step, the RNA ligase reacts with ATP in the absence of nucleic acid to form a covalent ligase-AMP intermediate and release pyrophosphate. In step 2, the ligase-AMP binds to the nicked duplex nucleic acid and transfers the adenylate to the 5'-PO4 terminus to form an adenylylated nicked intermediate. In step 3, the RNA ligase directs the attack of the nick 3'-OH on the 5'-phosphoanhydride linkage, resulting in a repaired 3' - 5' phosphodiester and release of AMP.</text>
</comment>
<feature type="active site" description="N6-AMP-lysine intermediate" evidence="5">
    <location>
        <position position="38"/>
    </location>
</feature>
<dbReference type="EMBL" id="MG250483">
    <property type="protein sequence ID" value="AUE22774.1"/>
    <property type="molecule type" value="Genomic_DNA"/>
</dbReference>
<evidence type="ECO:0000256" key="5">
    <source>
        <dbReference type="HAMAP-Rule" id="MF_04150"/>
    </source>
</evidence>
<keyword evidence="5" id="KW-0479">Metal-binding</keyword>
<feature type="binding site" evidence="5">
    <location>
        <position position="58"/>
    </location>
    <ligand>
        <name>AMP</name>
        <dbReference type="ChEBI" id="CHEBI:456215"/>
    </ligand>
</feature>
<dbReference type="GeneID" id="65110576"/>
<keyword evidence="5" id="KW-0692">RNA repair</keyword>
<comment type="catalytic activity">
    <reaction evidence="4 5">
        <text>ATP + (ribonucleotide)n-3'-hydroxyl + 5'-phospho-(ribonucleotide)m = (ribonucleotide)n+m + AMP + diphosphate.</text>
        <dbReference type="EC" id="6.5.1.3"/>
    </reaction>
</comment>
<dbReference type="InterPro" id="IPR012647">
    <property type="entry name" value="RNA_lig_RNL2"/>
</dbReference>
<organism evidence="8 9">
    <name type="scientific">Aeromonas phage Ah1</name>
    <dbReference type="NCBI Taxonomy" id="2053701"/>
    <lineage>
        <taxon>Viruses</taxon>
        <taxon>Duplodnaviria</taxon>
        <taxon>Heunggongvirae</taxon>
        <taxon>Uroviricota</taxon>
        <taxon>Caudoviricetes</taxon>
        <taxon>Pantevenvirales</taxon>
        <taxon>Straboviridae</taxon>
        <taxon>Cinqassovirus</taxon>
        <taxon>Cinqassovirus ah1</taxon>
    </lineage>
</organism>
<dbReference type="Gene3D" id="3.30.1490.70">
    <property type="match status" value="1"/>
</dbReference>
<dbReference type="InterPro" id="IPR041948">
    <property type="entry name" value="Rnl1/2_C_sf"/>
</dbReference>
<evidence type="ECO:0000256" key="3">
    <source>
        <dbReference type="ARBA" id="ARBA00022840"/>
    </source>
</evidence>
<proteinExistence type="inferred from homology"/>
<dbReference type="GO" id="GO:0046872">
    <property type="term" value="F:metal ion binding"/>
    <property type="evidence" value="ECO:0007669"/>
    <property type="project" value="UniProtKB-UniRule"/>
</dbReference>
<sequence>MKFQGYPEMENHTKQKVIFAVQEQGFAEKNIVWTAREKIHGTNFSMWTNGVDFTAGKRSSFLGEASSFYDHQVIVGRYEKQIRQLHECLVHLDIINKEDSIGVFGEYAGIMSYGKWIQTGIEYGPQDFYVFDIIVQPIHGDQFMLEDLQVEELCKAMSLKTAPLLKVGTFAEIMKIPVDLQSVVMEVNAGKQIDIRVGTDNIAEGYVAKPNVPARFRNGNRVAIKCKNEKWSETGKGRAVQVEVKELSEKDKALVLDISRYITDNRLKNVLSKMDTPKTNEFGKVLGLMSKDVQKDYERDELDGVSVKEAADEAGRVMRMINTEIGNMIRPNWVSICDGDW</sequence>
<dbReference type="NCBIfam" id="TIGR02307">
    <property type="entry name" value="RNA_lig_RNL2"/>
    <property type="match status" value="1"/>
</dbReference>
<evidence type="ECO:0000256" key="1">
    <source>
        <dbReference type="ARBA" id="ARBA00022598"/>
    </source>
</evidence>
<feature type="binding site" evidence="5">
    <location>
        <position position="43"/>
    </location>
    <ligand>
        <name>AMP</name>
        <dbReference type="ChEBI" id="CHEBI:456215"/>
    </ligand>
</feature>
<comment type="caution">
    <text evidence="5">Lacks conserved residue(s) required for the propagation of feature annotation.</text>
</comment>
<feature type="binding site" evidence="5">
    <location>
        <position position="106"/>
    </location>
    <ligand>
        <name>AMP</name>
        <dbReference type="ChEBI" id="CHEBI:456215"/>
    </ligand>
</feature>
<protein>
    <recommendedName>
        <fullName evidence="5">RNA ligase 2</fullName>
        <ecNumber evidence="5">6.5.1.3</ecNumber>
    </recommendedName>
    <alternativeName>
        <fullName evidence="5">Rnl2</fullName>
    </alternativeName>
</protein>
<dbReference type="SUPFAM" id="SSF56091">
    <property type="entry name" value="DNA ligase/mRNA capping enzyme, catalytic domain"/>
    <property type="match status" value="1"/>
</dbReference>
<evidence type="ECO:0000256" key="4">
    <source>
        <dbReference type="ARBA" id="ARBA00034038"/>
    </source>
</evidence>
<dbReference type="Pfam" id="PF18043">
    <property type="entry name" value="T4_Rnl2_C"/>
    <property type="match status" value="1"/>
</dbReference>
<feature type="binding site" evidence="5">
    <location>
        <position position="37"/>
    </location>
    <ligand>
        <name>AMP</name>
        <dbReference type="ChEBI" id="CHEBI:456215"/>
    </ligand>
</feature>
<keyword evidence="1 5" id="KW-0436">Ligase</keyword>
<accession>A0A2H4YFL8</accession>
<dbReference type="GO" id="GO:0005524">
    <property type="term" value="F:ATP binding"/>
    <property type="evidence" value="ECO:0007669"/>
    <property type="project" value="UniProtKB-UniRule"/>
</dbReference>
<comment type="cofactor">
    <cofactor evidence="5">
        <name>Mg(2+)</name>
        <dbReference type="ChEBI" id="CHEBI:18420"/>
    </cofactor>
    <cofactor evidence="5">
        <name>Mn(2+)</name>
        <dbReference type="ChEBI" id="CHEBI:29035"/>
    </cofactor>
    <text evidence="5">Binds 2 magnesium ions that may perform the catalytic activity via a two-metal mechanism.</text>
</comment>
<evidence type="ECO:0000313" key="8">
    <source>
        <dbReference type="EMBL" id="AUE22774.1"/>
    </source>
</evidence>
<feature type="domain" description="RNA ligase" evidence="6">
    <location>
        <begin position="33"/>
        <end position="226"/>
    </location>
</feature>
<dbReference type="InterPro" id="IPR044263">
    <property type="entry name" value="Rnl2_vir"/>
</dbReference>
<keyword evidence="2 5" id="KW-0547">Nucleotide-binding</keyword>
<feature type="binding site" evidence="5">
    <location>
        <position position="227"/>
    </location>
    <ligand>
        <name>AMP</name>
        <dbReference type="ChEBI" id="CHEBI:456215"/>
    </ligand>
</feature>
<dbReference type="GO" id="GO:0042245">
    <property type="term" value="P:RNA repair"/>
    <property type="evidence" value="ECO:0007669"/>
    <property type="project" value="UniProtKB-UniRule"/>
</dbReference>
<dbReference type="KEGG" id="vg:65110576"/>
<dbReference type="EC" id="6.5.1.3" evidence="5"/>